<accession>A0A2P4ZYM1</accession>
<evidence type="ECO:0000256" key="2">
    <source>
        <dbReference type="ARBA" id="ARBA00022692"/>
    </source>
</evidence>
<organism evidence="8 9">
    <name type="scientific">Trichoderma gamsii</name>
    <dbReference type="NCBI Taxonomy" id="398673"/>
    <lineage>
        <taxon>Eukaryota</taxon>
        <taxon>Fungi</taxon>
        <taxon>Dikarya</taxon>
        <taxon>Ascomycota</taxon>
        <taxon>Pezizomycotina</taxon>
        <taxon>Sordariomycetes</taxon>
        <taxon>Hypocreomycetidae</taxon>
        <taxon>Hypocreales</taxon>
        <taxon>Hypocreaceae</taxon>
        <taxon>Trichoderma</taxon>
    </lineage>
</organism>
<dbReference type="STRING" id="398673.A0A2P4ZYM1"/>
<dbReference type="Pfam" id="PF20877">
    <property type="entry name" value="Anoctamin_N"/>
    <property type="match status" value="1"/>
</dbReference>
<evidence type="ECO:0000313" key="8">
    <source>
        <dbReference type="EMBL" id="PON29395.1"/>
    </source>
</evidence>
<dbReference type="PANTHER" id="PTHR12308">
    <property type="entry name" value="ANOCTAMIN"/>
    <property type="match status" value="1"/>
</dbReference>
<feature type="transmembrane region" description="Helical" evidence="5">
    <location>
        <begin position="291"/>
        <end position="311"/>
    </location>
</feature>
<comment type="subcellular location">
    <subcellularLocation>
        <location evidence="1">Membrane</location>
        <topology evidence="1">Multi-pass membrane protein</topology>
    </subcellularLocation>
</comment>
<comment type="caution">
    <text evidence="8">The sequence shown here is derived from an EMBL/GenBank/DDBJ whole genome shotgun (WGS) entry which is preliminary data.</text>
</comment>
<feature type="transmembrane region" description="Helical" evidence="5">
    <location>
        <begin position="221"/>
        <end position="237"/>
    </location>
</feature>
<dbReference type="Proteomes" id="UP000054821">
    <property type="component" value="Unassembled WGS sequence"/>
</dbReference>
<evidence type="ECO:0000313" key="9">
    <source>
        <dbReference type="Proteomes" id="UP000054821"/>
    </source>
</evidence>
<dbReference type="GO" id="GO:0016020">
    <property type="term" value="C:membrane"/>
    <property type="evidence" value="ECO:0007669"/>
    <property type="project" value="UniProtKB-SubCell"/>
</dbReference>
<dbReference type="GeneID" id="29987287"/>
<keyword evidence="9" id="KW-1185">Reference proteome</keyword>
<dbReference type="InterPro" id="IPR049456">
    <property type="entry name" value="Anoctamin_N_fung"/>
</dbReference>
<evidence type="ECO:0000256" key="5">
    <source>
        <dbReference type="SAM" id="Phobius"/>
    </source>
</evidence>
<dbReference type="Pfam" id="PF04547">
    <property type="entry name" value="Anoctamin"/>
    <property type="match status" value="1"/>
</dbReference>
<evidence type="ECO:0000256" key="4">
    <source>
        <dbReference type="ARBA" id="ARBA00023136"/>
    </source>
</evidence>
<dbReference type="GO" id="GO:0005254">
    <property type="term" value="F:chloride channel activity"/>
    <property type="evidence" value="ECO:0007669"/>
    <property type="project" value="TreeGrafter"/>
</dbReference>
<reference evidence="8 9" key="1">
    <citation type="journal article" date="2016" name="Genome Announc.">
        <title>Draft Whole-Genome Sequence of Trichoderma gamsii T6085, a Promising Biocontrol Agent of Fusarium Head Blight on Wheat.</title>
        <authorList>
            <person name="Baroncelli R."/>
            <person name="Zapparata A."/>
            <person name="Piaggeschi G."/>
            <person name="Sarrocco S."/>
            <person name="Vannacci G."/>
        </authorList>
    </citation>
    <scope>NUCLEOTIDE SEQUENCE [LARGE SCALE GENOMIC DNA]</scope>
    <source>
        <strain evidence="8 9">T6085</strain>
    </source>
</reference>
<feature type="transmembrane region" description="Helical" evidence="5">
    <location>
        <begin position="377"/>
        <end position="398"/>
    </location>
</feature>
<feature type="transmembrane region" description="Helical" evidence="5">
    <location>
        <begin position="331"/>
        <end position="356"/>
    </location>
</feature>
<name>A0A2P4ZYM1_9HYPO</name>
<proteinExistence type="predicted"/>
<feature type="transmembrane region" description="Helical" evidence="5">
    <location>
        <begin position="514"/>
        <end position="537"/>
    </location>
</feature>
<evidence type="ECO:0000256" key="1">
    <source>
        <dbReference type="ARBA" id="ARBA00004141"/>
    </source>
</evidence>
<dbReference type="InterPro" id="IPR049452">
    <property type="entry name" value="Anoctamin_TM"/>
</dbReference>
<feature type="transmembrane region" description="Helical" evidence="5">
    <location>
        <begin position="597"/>
        <end position="622"/>
    </location>
</feature>
<feature type="domain" description="Anoctamin transmembrane" evidence="6">
    <location>
        <begin position="179"/>
        <end position="636"/>
    </location>
</feature>
<feature type="transmembrane region" description="Helical" evidence="5">
    <location>
        <begin position="561"/>
        <end position="585"/>
    </location>
</feature>
<keyword evidence="4 5" id="KW-0472">Membrane</keyword>
<keyword evidence="2 5" id="KW-0812">Transmembrane</keyword>
<evidence type="ECO:0008006" key="10">
    <source>
        <dbReference type="Google" id="ProtNLM"/>
    </source>
</evidence>
<evidence type="ECO:0000259" key="7">
    <source>
        <dbReference type="Pfam" id="PF20877"/>
    </source>
</evidence>
<dbReference type="AlphaFoldDB" id="A0A2P4ZYM1"/>
<feature type="domain" description="Anoctamin alpha-beta plait" evidence="7">
    <location>
        <begin position="21"/>
        <end position="146"/>
    </location>
</feature>
<gene>
    <name evidence="8" type="ORF">TGAM01_v201644</name>
</gene>
<protein>
    <recommendedName>
        <fullName evidence="10">Plasma membrane channel protein</fullName>
    </recommendedName>
</protein>
<evidence type="ECO:0000259" key="6">
    <source>
        <dbReference type="Pfam" id="PF04547"/>
    </source>
</evidence>
<dbReference type="InterPro" id="IPR007632">
    <property type="entry name" value="Anoctamin"/>
</dbReference>
<keyword evidence="3 5" id="KW-1133">Transmembrane helix</keyword>
<dbReference type="GO" id="GO:0032541">
    <property type="term" value="C:cortical endoplasmic reticulum"/>
    <property type="evidence" value="ECO:0007669"/>
    <property type="project" value="TreeGrafter"/>
</dbReference>
<evidence type="ECO:0000256" key="3">
    <source>
        <dbReference type="ARBA" id="ARBA00022989"/>
    </source>
</evidence>
<dbReference type="EMBL" id="JPDN02000004">
    <property type="protein sequence ID" value="PON29395.1"/>
    <property type="molecule type" value="Genomic_DNA"/>
</dbReference>
<dbReference type="RefSeq" id="XP_018659538.1">
    <property type="nucleotide sequence ID" value="XM_018807204.1"/>
</dbReference>
<dbReference type="PANTHER" id="PTHR12308:SF73">
    <property type="entry name" value="ANOCTAMIN"/>
    <property type="match status" value="1"/>
</dbReference>
<sequence>MSSLRGLVGKGEDSGQDGNFGVDYVIHYRVPPKERAKAEAAFVQLIEALANIGLTTSVRCCDETSLLVFTRLASDDVLGQQVYSSRLQDWLQGVRITGPGSDVSQAIHDEPVTEAERLRLIYLLITKSRNEGGAGITQGQGQWKYVESIFPLHNNAFNKEWLQKWSQKYVLEQSDLDDIRDRFGENVAFYFAFLKDYCRFQIFPAAIGFAAWMILGQFSGFYAICNCLWSVVFFEYWKRKEADLAISWGVRGVSKIQHQRPEFQWDFEAADLATGEPVKVYPFTKRLQTQLLQIPFALACVVILGGLVATVNSLEIFINEVYGGPGKQYLGFLPSVLLAVLTPTFSTVLMTAAKRLTDKENYDTMDAHHAALVQKQFVLNFMTSYMALTFTAFVYIPFGNVLQPFLNFWGKTAQTITMSEVPLDTRQFQSNPQRIANQMYYTTVTAQIINTLTELVVPYIKHKAFVKAKELSTKDTITSNDPPEEVEFLKRVRNQTGLEVYDVTADYREMVMQYGYLSLFSVSWPLTACFFLLNNWVELRSDALKIIIGCRRPIPWRADSIGPWLTALGFLSWLGSVTSAAIVYLCSGDTSASPITAGGVLLSILLAEHFYFAAQLAVRFVMAKVESPSLQRERRERFQLRKKLLEETVGHVAGEKAEVAVPGIEATEQITRQTLEEEARLASIQGHGSPEEMFWQRQRGIQETILVGRKLIEEQSSGKS</sequence>